<reference evidence="3" key="1">
    <citation type="submission" date="2014-08" db="EMBL/GenBank/DDBJ databases">
        <authorList>
            <person name="Moulin L."/>
        </authorList>
    </citation>
    <scope>NUCLEOTIDE SEQUENCE [LARGE SCALE GENOMIC DNA]</scope>
</reference>
<feature type="signal peptide" evidence="1">
    <location>
        <begin position="1"/>
        <end position="39"/>
    </location>
</feature>
<proteinExistence type="predicted"/>
<dbReference type="InterPro" id="IPR025335">
    <property type="entry name" value="DUF4241"/>
</dbReference>
<evidence type="ECO:0000256" key="1">
    <source>
        <dbReference type="SAM" id="SignalP"/>
    </source>
</evidence>
<dbReference type="STRING" id="69974.MPLDJ20_270029"/>
<evidence type="ECO:0000313" key="2">
    <source>
        <dbReference type="EMBL" id="CDX22753.1"/>
    </source>
</evidence>
<dbReference type="AlphaFoldDB" id="A0A090E054"/>
<name>A0A090E054_MESPL</name>
<evidence type="ECO:0008006" key="4">
    <source>
        <dbReference type="Google" id="ProtNLM"/>
    </source>
</evidence>
<keyword evidence="1" id="KW-0732">Signal</keyword>
<organism evidence="2 3">
    <name type="scientific">Mesorhizobium plurifarium</name>
    <dbReference type="NCBI Taxonomy" id="69974"/>
    <lineage>
        <taxon>Bacteria</taxon>
        <taxon>Pseudomonadati</taxon>
        <taxon>Pseudomonadota</taxon>
        <taxon>Alphaproteobacteria</taxon>
        <taxon>Hyphomicrobiales</taxon>
        <taxon>Phyllobacteriaceae</taxon>
        <taxon>Mesorhizobium</taxon>
    </lineage>
</organism>
<dbReference type="Pfam" id="PF14025">
    <property type="entry name" value="DUF4241"/>
    <property type="match status" value="1"/>
</dbReference>
<dbReference type="EMBL" id="CCMZ01000034">
    <property type="protein sequence ID" value="CDX22753.1"/>
    <property type="molecule type" value="Genomic_DNA"/>
</dbReference>
<feature type="chain" id="PRO_5001854545" description="DUF4241 domain-containing protein" evidence="1">
    <location>
        <begin position="40"/>
        <end position="258"/>
    </location>
</feature>
<gene>
    <name evidence="2" type="ORF">MPL3356_40077</name>
</gene>
<dbReference type="Proteomes" id="UP000045285">
    <property type="component" value="Unassembled WGS sequence"/>
</dbReference>
<evidence type="ECO:0000313" key="3">
    <source>
        <dbReference type="Proteomes" id="UP000045285"/>
    </source>
</evidence>
<sequence length="258" mass="27952">MSGWPERFGFKLGHSLRRIFRRSIVMLGLSAAVPSPAIAADWDPATASSNFGVFALSDAQLAERKIAVTPIGELELPTGEIIACDPLITTDDWPALARKVKPGHYPVTLLEAQGRVAAAFLRFRPGVPARWELAVLPGQDVSTLNGDEIFGYPVDAGLGSFMDKAAMALMSAAQDKLKPEQNYYDDVLAAEFAPNQDRFVMHHPAAGNPVNIAMFWSGWGDGFYPSFWGLDAAGEPVVLMTDFGVLENADGREDDQAK</sequence>
<keyword evidence="3" id="KW-1185">Reference proteome</keyword>
<protein>
    <recommendedName>
        <fullName evidence="4">DUF4241 domain-containing protein</fullName>
    </recommendedName>
</protein>
<accession>A0A090E054</accession>